<keyword evidence="3" id="KW-1185">Reference proteome</keyword>
<proteinExistence type="predicted"/>
<organism evidence="2 3">
    <name type="scientific">Roseicyclus mahoneyensis</name>
    <dbReference type="NCBI Taxonomy" id="164332"/>
    <lineage>
        <taxon>Bacteria</taxon>
        <taxon>Pseudomonadati</taxon>
        <taxon>Pseudomonadota</taxon>
        <taxon>Alphaproteobacteria</taxon>
        <taxon>Rhodobacterales</taxon>
        <taxon>Roseobacteraceae</taxon>
        <taxon>Roseicyclus</taxon>
    </lineage>
</organism>
<dbReference type="Proteomes" id="UP000245708">
    <property type="component" value="Unassembled WGS sequence"/>
</dbReference>
<dbReference type="InterPro" id="IPR009506">
    <property type="entry name" value="YjiS-like"/>
</dbReference>
<protein>
    <submittedName>
        <fullName evidence="2">Uncharacterized protein DUF1127</fullName>
    </submittedName>
</protein>
<dbReference type="AlphaFoldDB" id="A0A316GZF7"/>
<dbReference type="OrthoDB" id="8244198at2"/>
<name>A0A316GZF7_9RHOB</name>
<sequence length="74" mass="8166">MAYVSSNRTTAALSLGDRFADIRKDLAAAWRAHSIYRQTLRELQGLSARELNDLGLNPTMLRSIALEAAYGKKG</sequence>
<feature type="domain" description="YjiS-like" evidence="1">
    <location>
        <begin position="26"/>
        <end position="62"/>
    </location>
</feature>
<accession>A0A316GZF7</accession>
<dbReference type="EMBL" id="QGGW01000004">
    <property type="protein sequence ID" value="PWK60529.1"/>
    <property type="molecule type" value="Genomic_DNA"/>
</dbReference>
<comment type="caution">
    <text evidence="2">The sequence shown here is derived from an EMBL/GenBank/DDBJ whole genome shotgun (WGS) entry which is preliminary data.</text>
</comment>
<evidence type="ECO:0000259" key="1">
    <source>
        <dbReference type="Pfam" id="PF06568"/>
    </source>
</evidence>
<gene>
    <name evidence="2" type="ORF">C7455_104165</name>
</gene>
<evidence type="ECO:0000313" key="3">
    <source>
        <dbReference type="Proteomes" id="UP000245708"/>
    </source>
</evidence>
<dbReference type="RefSeq" id="WP_109667823.1">
    <property type="nucleotide sequence ID" value="NZ_QGGW01000004.1"/>
</dbReference>
<dbReference type="Pfam" id="PF06568">
    <property type="entry name" value="YjiS-like"/>
    <property type="match status" value="1"/>
</dbReference>
<reference evidence="2 3" key="1">
    <citation type="submission" date="2018-05" db="EMBL/GenBank/DDBJ databases">
        <title>Genomic Encyclopedia of Type Strains, Phase IV (KMG-IV): sequencing the most valuable type-strain genomes for metagenomic binning, comparative biology and taxonomic classification.</title>
        <authorList>
            <person name="Goeker M."/>
        </authorList>
    </citation>
    <scope>NUCLEOTIDE SEQUENCE [LARGE SCALE GENOMIC DNA]</scope>
    <source>
        <strain evidence="2 3">DSM 16097</strain>
    </source>
</reference>
<evidence type="ECO:0000313" key="2">
    <source>
        <dbReference type="EMBL" id="PWK60529.1"/>
    </source>
</evidence>